<evidence type="ECO:0000313" key="3">
    <source>
        <dbReference type="Proteomes" id="UP000193577"/>
    </source>
</evidence>
<dbReference type="PANTHER" id="PTHR36151:SF3">
    <property type="entry name" value="ER-BOUND OXYGENASE MPAB_MPAB'_RUBBER OXYGENASE CATALYTIC DOMAIN-CONTAINING PROTEIN"/>
    <property type="match status" value="1"/>
</dbReference>
<name>A0A7I7SGE4_9MYCO</name>
<organism evidence="2 3">
    <name type="scientific">Mycolicibacillus koreensis</name>
    <dbReference type="NCBI Taxonomy" id="1069220"/>
    <lineage>
        <taxon>Bacteria</taxon>
        <taxon>Bacillati</taxon>
        <taxon>Actinomycetota</taxon>
        <taxon>Actinomycetes</taxon>
        <taxon>Mycobacteriales</taxon>
        <taxon>Mycobacteriaceae</taxon>
        <taxon>Mycolicibacillus</taxon>
    </lineage>
</organism>
<keyword evidence="3" id="KW-1185">Reference proteome</keyword>
<dbReference type="EMBL" id="NCXO01000011">
    <property type="protein sequence ID" value="OSC34292.1"/>
    <property type="molecule type" value="Genomic_DNA"/>
</dbReference>
<dbReference type="PANTHER" id="PTHR36151">
    <property type="entry name" value="BLR2777 PROTEIN"/>
    <property type="match status" value="1"/>
</dbReference>
<sequence length="338" mass="37773">MDLLVERLGKPGRRALQLANGPRADAGYFGPDSVSWKVWGHPVISIAGIRGSIVAVFDPKGAAGVDQHSSYLADPLGRVRRSNMFFIQAVFGDTASAQKIGKWLFNRNASVNGVVPETGEPYVANVPETLLWVYVTGWHGLLQCYQRFALPRERLNDAEIRQFYRESLITADLLGLPPRYVPATPEDVQDYLDEESAKIIRPTAEMTKLVRFFLRPPTTPSWPMAPVNPFLRMATYAALSTMPDDWLALLGVRRRKKRWALNDAAVRAALTTADRFQLVDDFLPIAGAEAWGYRHNGLRHRSLRTPVPYEFGFGEQLQQGRGGTLAGQWDDTVPARRG</sequence>
<dbReference type="InterPro" id="IPR018713">
    <property type="entry name" value="MPAB/Lcp_cat_dom"/>
</dbReference>
<evidence type="ECO:0000259" key="1">
    <source>
        <dbReference type="Pfam" id="PF09995"/>
    </source>
</evidence>
<gene>
    <name evidence="2" type="ORF">B8W67_07010</name>
</gene>
<feature type="domain" description="ER-bound oxygenase mpaB/mpaB'/Rubber oxygenase catalytic" evidence="1">
    <location>
        <begin position="36"/>
        <end position="267"/>
    </location>
</feature>
<accession>A0A7I7SGE4</accession>
<evidence type="ECO:0000313" key="2">
    <source>
        <dbReference type="EMBL" id="OSC34292.1"/>
    </source>
</evidence>
<proteinExistence type="predicted"/>
<reference evidence="2 3" key="1">
    <citation type="submission" date="2017-04" db="EMBL/GenBank/DDBJ databases">
        <title>The new phylogeny of genus Mycobacterium.</title>
        <authorList>
            <person name="Tortoli E."/>
            <person name="Trovato A."/>
            <person name="Cirillo D.M."/>
        </authorList>
    </citation>
    <scope>NUCLEOTIDE SEQUENCE [LARGE SCALE GENOMIC DNA]</scope>
    <source>
        <strain evidence="2 3">KCTC 19819</strain>
    </source>
</reference>
<dbReference type="Proteomes" id="UP000193577">
    <property type="component" value="Unassembled WGS sequence"/>
</dbReference>
<dbReference type="OrthoDB" id="108890at2"/>
<dbReference type="Pfam" id="PF09995">
    <property type="entry name" value="MPAB_Lcp_cat"/>
    <property type="match status" value="1"/>
</dbReference>
<protein>
    <recommendedName>
        <fullName evidence="1">ER-bound oxygenase mpaB/mpaB'/Rubber oxygenase catalytic domain-containing protein</fullName>
    </recommendedName>
</protein>
<dbReference type="AlphaFoldDB" id="A0A7I7SGE4"/>
<dbReference type="GO" id="GO:0016491">
    <property type="term" value="F:oxidoreductase activity"/>
    <property type="evidence" value="ECO:0007669"/>
    <property type="project" value="InterPro"/>
</dbReference>
<comment type="caution">
    <text evidence="2">The sequence shown here is derived from an EMBL/GenBank/DDBJ whole genome shotgun (WGS) entry which is preliminary data.</text>
</comment>
<dbReference type="RefSeq" id="WP_085303145.1">
    <property type="nucleotide sequence ID" value="NZ_AP022594.1"/>
</dbReference>